<reference evidence="11 12" key="1">
    <citation type="submission" date="2023-02" db="EMBL/GenBank/DDBJ databases">
        <title>Genome sequence of Sphingomonas naphthae.</title>
        <authorList>
            <person name="Kim S."/>
            <person name="Heo J."/>
            <person name="Kwon S.-W."/>
        </authorList>
    </citation>
    <scope>NUCLEOTIDE SEQUENCE [LARGE SCALE GENOMIC DNA]</scope>
    <source>
        <strain evidence="11 12">KACC 18716</strain>
    </source>
</reference>
<dbReference type="EC" id="1.8.1.7" evidence="11"/>
<comment type="similarity">
    <text evidence="2 8">Belongs to the class-I pyridine nucleotide-disulfide oxidoreductase family.</text>
</comment>
<organism evidence="11 12">
    <name type="scientific">Sphingomonas naphthae</name>
    <dbReference type="NCBI Taxonomy" id="1813468"/>
    <lineage>
        <taxon>Bacteria</taxon>
        <taxon>Pseudomonadati</taxon>
        <taxon>Pseudomonadota</taxon>
        <taxon>Alphaproteobacteria</taxon>
        <taxon>Sphingomonadales</taxon>
        <taxon>Sphingomonadaceae</taxon>
        <taxon>Sphingomonas</taxon>
    </lineage>
</organism>
<keyword evidence="6" id="KW-1015">Disulfide bond</keyword>
<evidence type="ECO:0000256" key="1">
    <source>
        <dbReference type="ARBA" id="ARBA00001974"/>
    </source>
</evidence>
<evidence type="ECO:0000259" key="10">
    <source>
        <dbReference type="Pfam" id="PF07992"/>
    </source>
</evidence>
<keyword evidence="3 8" id="KW-0285">Flavoprotein</keyword>
<dbReference type="InterPro" id="IPR004099">
    <property type="entry name" value="Pyr_nucl-diS_OxRdtase_dimer"/>
</dbReference>
<dbReference type="PANTHER" id="PTHR42737">
    <property type="entry name" value="GLUTATHIONE REDUCTASE"/>
    <property type="match status" value="1"/>
</dbReference>
<evidence type="ECO:0000256" key="2">
    <source>
        <dbReference type="ARBA" id="ARBA00007532"/>
    </source>
</evidence>
<proteinExistence type="inferred from homology"/>
<evidence type="ECO:0000256" key="5">
    <source>
        <dbReference type="ARBA" id="ARBA00023002"/>
    </source>
</evidence>
<dbReference type="InterPro" id="IPR001100">
    <property type="entry name" value="Pyr_nuc-diS_OxRdtase"/>
</dbReference>
<gene>
    <name evidence="11" type="primary">gorA</name>
    <name evidence="11" type="ORF">PQ455_06845</name>
</gene>
<evidence type="ECO:0000256" key="7">
    <source>
        <dbReference type="ARBA" id="ARBA00023284"/>
    </source>
</evidence>
<accession>A0ABY7TNX5</accession>
<sequence length="448" mass="48662">MADYDYDLFVIGAGSGGVRASRVASAHGAKVAVAEEYRVGGTCVIRGCVPKKLLVYGAHFAEDLMDARRFGWDVPDCGFDWKILRDNVLSEVDRLEGIYGQTLGNNKVEIIRERAEIVGPHTLRLASGRQVTAGTILIATGATPIVPDCPGHELGITSNEAFHLESIPKRIVIAGAGYIANEFAGIFHQFGAHVTLVNRTDVILRGYDEQIRDRLMQISMMKGIDFKFNAAFQKVEKAEDGSLLVHVTKHEPIACDVLMFATGRKPNTDGLGLETVGIQLDDKGAVPVDEDNRTTCHHVYAVGDVTNRVQLTPVAIREGQAFADTLFGNKPHRVDYDCIPSAVFSHPPIGAVGLTESQAKGKYGSCKVYTSDFRAMKNVLADRNERALYKMVVHPETDVVLGIHMIGPDAPEILQAAAIAVKAGLTKQAFDDTVALHPSMAEELVLMK</sequence>
<dbReference type="GO" id="GO:0004362">
    <property type="term" value="F:glutathione-disulfide reductase (NADPH) activity"/>
    <property type="evidence" value="ECO:0007669"/>
    <property type="project" value="UniProtKB-EC"/>
</dbReference>
<dbReference type="Pfam" id="PF07992">
    <property type="entry name" value="Pyr_redox_2"/>
    <property type="match status" value="1"/>
</dbReference>
<evidence type="ECO:0000256" key="3">
    <source>
        <dbReference type="ARBA" id="ARBA00022630"/>
    </source>
</evidence>
<dbReference type="SUPFAM" id="SSF55424">
    <property type="entry name" value="FAD/NAD-linked reductases, dimerisation (C-terminal) domain"/>
    <property type="match status" value="1"/>
</dbReference>
<dbReference type="Pfam" id="PF02852">
    <property type="entry name" value="Pyr_redox_dim"/>
    <property type="match status" value="1"/>
</dbReference>
<evidence type="ECO:0000256" key="6">
    <source>
        <dbReference type="ARBA" id="ARBA00023157"/>
    </source>
</evidence>
<dbReference type="InterPro" id="IPR012999">
    <property type="entry name" value="Pyr_OxRdtase_I_AS"/>
</dbReference>
<dbReference type="PRINTS" id="PR00411">
    <property type="entry name" value="PNDRDTASEI"/>
</dbReference>
<dbReference type="InterPro" id="IPR036188">
    <property type="entry name" value="FAD/NAD-bd_sf"/>
</dbReference>
<dbReference type="PANTHER" id="PTHR42737:SF2">
    <property type="entry name" value="GLUTATHIONE REDUCTASE"/>
    <property type="match status" value="1"/>
</dbReference>
<evidence type="ECO:0000313" key="11">
    <source>
        <dbReference type="EMBL" id="WCT74929.1"/>
    </source>
</evidence>
<dbReference type="NCBIfam" id="NF004776">
    <property type="entry name" value="PRK06116.1"/>
    <property type="match status" value="1"/>
</dbReference>
<keyword evidence="5 8" id="KW-0560">Oxidoreductase</keyword>
<dbReference type="RefSeq" id="WP_273690369.1">
    <property type="nucleotide sequence ID" value="NZ_CP117411.1"/>
</dbReference>
<comment type="cofactor">
    <cofactor evidence="1">
        <name>FAD</name>
        <dbReference type="ChEBI" id="CHEBI:57692"/>
    </cofactor>
</comment>
<feature type="domain" description="Pyridine nucleotide-disulphide oxidoreductase dimerisation" evidence="9">
    <location>
        <begin position="339"/>
        <end position="446"/>
    </location>
</feature>
<name>A0ABY7TNX5_9SPHN</name>
<dbReference type="InterPro" id="IPR046952">
    <property type="entry name" value="GSHR/TRXR-like"/>
</dbReference>
<dbReference type="Gene3D" id="3.30.390.30">
    <property type="match status" value="1"/>
</dbReference>
<dbReference type="InterPro" id="IPR023753">
    <property type="entry name" value="FAD/NAD-binding_dom"/>
</dbReference>
<keyword evidence="4 8" id="KW-0274">FAD</keyword>
<protein>
    <submittedName>
        <fullName evidence="11">Glutathione-disulfide reductase</fullName>
        <ecNumber evidence="11">1.8.1.7</ecNumber>
    </submittedName>
</protein>
<keyword evidence="12" id="KW-1185">Reference proteome</keyword>
<dbReference type="PIRSF" id="PIRSF000350">
    <property type="entry name" value="Mercury_reductase_MerA"/>
    <property type="match status" value="1"/>
</dbReference>
<evidence type="ECO:0000256" key="8">
    <source>
        <dbReference type="RuleBase" id="RU003691"/>
    </source>
</evidence>
<keyword evidence="7 8" id="KW-0676">Redox-active center</keyword>
<feature type="domain" description="FAD/NAD(P)-binding" evidence="10">
    <location>
        <begin position="6"/>
        <end position="319"/>
    </location>
</feature>
<dbReference type="SUPFAM" id="SSF51905">
    <property type="entry name" value="FAD/NAD(P)-binding domain"/>
    <property type="match status" value="1"/>
</dbReference>
<evidence type="ECO:0000259" key="9">
    <source>
        <dbReference type="Pfam" id="PF02852"/>
    </source>
</evidence>
<dbReference type="EMBL" id="CP117411">
    <property type="protein sequence ID" value="WCT74929.1"/>
    <property type="molecule type" value="Genomic_DNA"/>
</dbReference>
<dbReference type="PROSITE" id="PS00076">
    <property type="entry name" value="PYRIDINE_REDOX_1"/>
    <property type="match status" value="1"/>
</dbReference>
<dbReference type="InterPro" id="IPR016156">
    <property type="entry name" value="FAD/NAD-linked_Rdtase_dimer_sf"/>
</dbReference>
<evidence type="ECO:0000313" key="12">
    <source>
        <dbReference type="Proteomes" id="UP001220395"/>
    </source>
</evidence>
<evidence type="ECO:0000256" key="4">
    <source>
        <dbReference type="ARBA" id="ARBA00022827"/>
    </source>
</evidence>
<dbReference type="Gene3D" id="3.50.50.60">
    <property type="entry name" value="FAD/NAD(P)-binding domain"/>
    <property type="match status" value="2"/>
</dbReference>
<dbReference type="PRINTS" id="PR00368">
    <property type="entry name" value="FADPNR"/>
</dbReference>
<dbReference type="Proteomes" id="UP001220395">
    <property type="component" value="Chromosome"/>
</dbReference>